<dbReference type="EMBL" id="JACRTL010000008">
    <property type="protein sequence ID" value="MBC8611750.1"/>
    <property type="molecule type" value="Genomic_DNA"/>
</dbReference>
<organism evidence="2 3">
    <name type="scientific">Massiliimalia timonensis</name>
    <dbReference type="NCBI Taxonomy" id="1987501"/>
    <lineage>
        <taxon>Bacteria</taxon>
        <taxon>Bacillati</taxon>
        <taxon>Bacillota</taxon>
        <taxon>Clostridia</taxon>
        <taxon>Eubacteriales</taxon>
        <taxon>Oscillospiraceae</taxon>
        <taxon>Massiliimalia</taxon>
    </lineage>
</organism>
<comment type="caution">
    <text evidence="2">The sequence shown here is derived from an EMBL/GenBank/DDBJ whole genome shotgun (WGS) entry which is preliminary data.</text>
</comment>
<proteinExistence type="predicted"/>
<keyword evidence="3" id="KW-1185">Reference proteome</keyword>
<protein>
    <recommendedName>
        <fullName evidence="4">DUF2116 family Zn-ribbon domain-containing protein</fullName>
    </recommendedName>
</protein>
<evidence type="ECO:0000313" key="3">
    <source>
        <dbReference type="Proteomes" id="UP000632659"/>
    </source>
</evidence>
<dbReference type="OrthoDB" id="1976034at2"/>
<reference evidence="2" key="1">
    <citation type="submission" date="2020-08" db="EMBL/GenBank/DDBJ databases">
        <title>Genome public.</title>
        <authorList>
            <person name="Liu C."/>
            <person name="Sun Q."/>
        </authorList>
    </citation>
    <scope>NUCLEOTIDE SEQUENCE</scope>
    <source>
        <strain evidence="2">NSJ-15</strain>
    </source>
</reference>
<dbReference type="AlphaFoldDB" id="A0A8J6PLB4"/>
<keyword evidence="1" id="KW-0812">Transmembrane</keyword>
<keyword evidence="1" id="KW-0472">Membrane</keyword>
<feature type="transmembrane region" description="Helical" evidence="1">
    <location>
        <begin position="100"/>
        <end position="123"/>
    </location>
</feature>
<feature type="transmembrane region" description="Helical" evidence="1">
    <location>
        <begin position="67"/>
        <end position="88"/>
    </location>
</feature>
<evidence type="ECO:0000256" key="1">
    <source>
        <dbReference type="SAM" id="Phobius"/>
    </source>
</evidence>
<dbReference type="Proteomes" id="UP000632659">
    <property type="component" value="Unassembled WGS sequence"/>
</dbReference>
<evidence type="ECO:0000313" key="2">
    <source>
        <dbReference type="EMBL" id="MBC8611750.1"/>
    </source>
</evidence>
<keyword evidence="1" id="KW-1133">Transmembrane helix</keyword>
<name>A0A8J6PLB4_9FIRM</name>
<sequence>MKRCKYCGKPLTGPQEKYCNADCRMKAHAFNRFMDRKTHSFLFLFIVGTAGIIAGSVMMMMKPGVGTGIIGLSLIVWGLNFFILPFGFPDSFYWLGILRSIRIIRAVSLLIILCGIVIAILGFGG</sequence>
<evidence type="ECO:0008006" key="4">
    <source>
        <dbReference type="Google" id="ProtNLM"/>
    </source>
</evidence>
<dbReference type="RefSeq" id="WP_093989965.1">
    <property type="nucleotide sequence ID" value="NZ_FYDD01000004.1"/>
</dbReference>
<accession>A0A8J6PLB4</accession>
<gene>
    <name evidence="2" type="ORF">H8702_11680</name>
</gene>
<feature type="transmembrane region" description="Helical" evidence="1">
    <location>
        <begin position="41"/>
        <end position="61"/>
    </location>
</feature>